<dbReference type="PANTHER" id="PTHR23416">
    <property type="entry name" value="SIALIC ACID SYNTHASE-RELATED"/>
    <property type="match status" value="1"/>
</dbReference>
<dbReference type="Proteomes" id="UP000430120">
    <property type="component" value="Unassembled WGS sequence"/>
</dbReference>
<proteinExistence type="predicted"/>
<dbReference type="InterPro" id="IPR011004">
    <property type="entry name" value="Trimer_LpxA-like_sf"/>
</dbReference>
<comment type="caution">
    <text evidence="1">The sequence shown here is derived from an EMBL/GenBank/DDBJ whole genome shotgun (WGS) entry which is preliminary data.</text>
</comment>
<sequence>MNWLRSTFNRWRRRWVRAWLYRIVFGERSQGQDLPHTRISPAAFIEQEDKLTLADHVYIGPFNYLECSGGITIGEGVQITSHCSIVTHSSHRAARLLGEGFVRWPAAGFAERPGWVAGPVEIGPYSFIGPHSLIEANTKLGKGTLVCAGSFVRGEYPDFVILEGRPARVVGDSRRADRKLLQRYPELLPLYEAWAGPVDED</sequence>
<keyword evidence="1" id="KW-0808">Transferase</keyword>
<keyword evidence="2" id="KW-1185">Reference proteome</keyword>
<dbReference type="InterPro" id="IPR051159">
    <property type="entry name" value="Hexapeptide_acetyltransf"/>
</dbReference>
<accession>A0A643FHH4</accession>
<organism evidence="1 2">
    <name type="scientific">Ideonella dechloratans</name>
    <dbReference type="NCBI Taxonomy" id="36863"/>
    <lineage>
        <taxon>Bacteria</taxon>
        <taxon>Pseudomonadati</taxon>
        <taxon>Pseudomonadota</taxon>
        <taxon>Betaproteobacteria</taxon>
        <taxon>Burkholderiales</taxon>
        <taxon>Sphaerotilaceae</taxon>
        <taxon>Ideonella</taxon>
    </lineage>
</organism>
<name>A0A643FHH4_IDEDE</name>
<dbReference type="RefSeq" id="WP_151122077.1">
    <property type="nucleotide sequence ID" value="NZ_CP088081.1"/>
</dbReference>
<dbReference type="PANTHER" id="PTHR23416:SF78">
    <property type="entry name" value="LIPOPOLYSACCHARIDE BIOSYNTHESIS O-ACETYL TRANSFERASE WBBJ-RELATED"/>
    <property type="match status" value="1"/>
</dbReference>
<gene>
    <name evidence="1" type="ORF">F7Q92_00965</name>
</gene>
<dbReference type="Gene3D" id="2.160.10.10">
    <property type="entry name" value="Hexapeptide repeat proteins"/>
    <property type="match status" value="1"/>
</dbReference>
<dbReference type="OrthoDB" id="9801697at2"/>
<reference evidence="1 2" key="1">
    <citation type="submission" date="2019-09" db="EMBL/GenBank/DDBJ databases">
        <title>Draft genome sequences of 48 bacterial type strains from the CCUG.</title>
        <authorList>
            <person name="Tunovic T."/>
            <person name="Pineiro-Iglesias B."/>
            <person name="Unosson C."/>
            <person name="Inganas E."/>
            <person name="Ohlen M."/>
            <person name="Cardew S."/>
            <person name="Jensie-Markopoulos S."/>
            <person name="Salva-Serra F."/>
            <person name="Jaen-Luchoro D."/>
            <person name="Karlsson R."/>
            <person name="Svensson-Stadler L."/>
            <person name="Chun J."/>
            <person name="Moore E."/>
        </authorList>
    </citation>
    <scope>NUCLEOTIDE SEQUENCE [LARGE SCALE GENOMIC DNA]</scope>
    <source>
        <strain evidence="1 2">CCUG 30977</strain>
    </source>
</reference>
<dbReference type="GO" id="GO:0016746">
    <property type="term" value="F:acyltransferase activity"/>
    <property type="evidence" value="ECO:0007669"/>
    <property type="project" value="UniProtKB-KW"/>
</dbReference>
<evidence type="ECO:0000313" key="1">
    <source>
        <dbReference type="EMBL" id="KAB0585091.1"/>
    </source>
</evidence>
<dbReference type="CDD" id="cd04647">
    <property type="entry name" value="LbH_MAT_like"/>
    <property type="match status" value="1"/>
</dbReference>
<protein>
    <submittedName>
        <fullName evidence="1">Acyltransferase</fullName>
    </submittedName>
</protein>
<dbReference type="AlphaFoldDB" id="A0A643FHH4"/>
<dbReference type="EMBL" id="VZPB01000002">
    <property type="protein sequence ID" value="KAB0585091.1"/>
    <property type="molecule type" value="Genomic_DNA"/>
</dbReference>
<evidence type="ECO:0000313" key="2">
    <source>
        <dbReference type="Proteomes" id="UP000430120"/>
    </source>
</evidence>
<dbReference type="SUPFAM" id="SSF51161">
    <property type="entry name" value="Trimeric LpxA-like enzymes"/>
    <property type="match status" value="1"/>
</dbReference>
<keyword evidence="1" id="KW-0012">Acyltransferase</keyword>